<reference evidence="7 8" key="1">
    <citation type="submission" date="2020-06" db="EMBL/GenBank/DDBJ databases">
        <authorList>
            <consortium name="Wellcome Sanger Institute Data Sharing"/>
        </authorList>
    </citation>
    <scope>NUCLEOTIDE SEQUENCE [LARGE SCALE GENOMIC DNA]</scope>
</reference>
<feature type="compositionally biased region" description="Polar residues" evidence="5">
    <location>
        <begin position="80"/>
        <end position="90"/>
    </location>
</feature>
<dbReference type="NCBIfam" id="TIGR02251">
    <property type="entry name" value="HIF-SF_euk"/>
    <property type="match status" value="1"/>
</dbReference>
<reference evidence="7" key="2">
    <citation type="submission" date="2025-08" db="UniProtKB">
        <authorList>
            <consortium name="Ensembl"/>
        </authorList>
    </citation>
    <scope>IDENTIFICATION</scope>
</reference>
<sequence>MRLRVRKASQQPSPTPTARTAQAKRKHSEVERSPSGAARMQKNETGIFSTIKRFIRGNAVKVEQCTPAKRSRMNADLDSNLITSTPTSGAVDNKADPRTRRKGPINGGELRQVKPNGKLHVQPEASSPPRTTLLGTIFSPVFNFFSPASKNVPAEASYEEDWEVFDPYFFIKHIPPLTEEQLTRKPALPLKTRSTPEFSLVLDLDETLVHCSLNELEDAALTFPVLFQDVIYQVYVRLRPFFREFLERMSQVYEIILFTASKKVYADKLLNILDPKKQLVRHRLFREHCVCVQGNYIKDLNILGRDLSKTIIIDNSPQAFAYQLSNGIPIESWFMDRNDSELLKLVPFLEKLVELNEDVRPHIRERFHLHDLLPPD</sequence>
<dbReference type="Proteomes" id="UP000694580">
    <property type="component" value="Chromosome 17"/>
</dbReference>
<dbReference type="InterPro" id="IPR011948">
    <property type="entry name" value="Dullard_phosphatase"/>
</dbReference>
<evidence type="ECO:0000256" key="1">
    <source>
        <dbReference type="ARBA" id="ARBA00022801"/>
    </source>
</evidence>
<evidence type="ECO:0000256" key="5">
    <source>
        <dbReference type="SAM" id="MobiDB-lite"/>
    </source>
</evidence>
<dbReference type="GO" id="GO:0004721">
    <property type="term" value="F:phosphoprotein phosphatase activity"/>
    <property type="evidence" value="ECO:0007669"/>
    <property type="project" value="UniProtKB-KW"/>
</dbReference>
<dbReference type="PROSITE" id="PS50969">
    <property type="entry name" value="FCP1"/>
    <property type="match status" value="1"/>
</dbReference>
<dbReference type="GeneTree" id="ENSGT01040000240503"/>
<feature type="region of interest" description="Disordered" evidence="5">
    <location>
        <begin position="76"/>
        <end position="113"/>
    </location>
</feature>
<feature type="domain" description="FCP1 homology" evidence="6">
    <location>
        <begin position="193"/>
        <end position="352"/>
    </location>
</feature>
<dbReference type="AlphaFoldDB" id="A0AAY4CUZ7"/>
<dbReference type="Gene3D" id="3.40.50.1000">
    <property type="entry name" value="HAD superfamily/HAD-like"/>
    <property type="match status" value="1"/>
</dbReference>
<proteinExistence type="inferred from homology"/>
<dbReference type="Pfam" id="PF03031">
    <property type="entry name" value="NIF"/>
    <property type="match status" value="1"/>
</dbReference>
<accession>A0AAY4CUZ7</accession>
<protein>
    <recommendedName>
        <fullName evidence="6">FCP1 homology domain-containing protein</fullName>
    </recommendedName>
</protein>
<dbReference type="InterPro" id="IPR050365">
    <property type="entry name" value="TIM50"/>
</dbReference>
<dbReference type="CDD" id="cd07521">
    <property type="entry name" value="HAD_FCP1-like"/>
    <property type="match status" value="1"/>
</dbReference>
<evidence type="ECO:0000259" key="6">
    <source>
        <dbReference type="PROSITE" id="PS50969"/>
    </source>
</evidence>
<keyword evidence="2" id="KW-0904">Protein phosphatase</keyword>
<dbReference type="InterPro" id="IPR036412">
    <property type="entry name" value="HAD-like_sf"/>
</dbReference>
<dbReference type="GO" id="GO:0005634">
    <property type="term" value="C:nucleus"/>
    <property type="evidence" value="ECO:0007669"/>
    <property type="project" value="UniProtKB-ARBA"/>
</dbReference>
<feature type="compositionally biased region" description="Polar residues" evidence="5">
    <location>
        <begin position="8"/>
        <end position="20"/>
    </location>
</feature>
<dbReference type="SUPFAM" id="SSF56784">
    <property type="entry name" value="HAD-like"/>
    <property type="match status" value="1"/>
</dbReference>
<keyword evidence="8" id="KW-1185">Reference proteome</keyword>
<feature type="region of interest" description="Disordered" evidence="5">
    <location>
        <begin position="1"/>
        <end position="43"/>
    </location>
</feature>
<gene>
    <name evidence="7" type="primary">ctdspl2a</name>
</gene>
<evidence type="ECO:0000256" key="2">
    <source>
        <dbReference type="ARBA" id="ARBA00022912"/>
    </source>
</evidence>
<evidence type="ECO:0000256" key="3">
    <source>
        <dbReference type="ARBA" id="ARBA00037324"/>
    </source>
</evidence>
<evidence type="ECO:0000313" key="8">
    <source>
        <dbReference type="Proteomes" id="UP000694580"/>
    </source>
</evidence>
<dbReference type="InterPro" id="IPR004274">
    <property type="entry name" value="FCP1_dom"/>
</dbReference>
<comment type="similarity">
    <text evidence="4">Belongs to the CTDSPL2 family.</text>
</comment>
<organism evidence="7 8">
    <name type="scientific">Denticeps clupeoides</name>
    <name type="common">denticle herring</name>
    <dbReference type="NCBI Taxonomy" id="299321"/>
    <lineage>
        <taxon>Eukaryota</taxon>
        <taxon>Metazoa</taxon>
        <taxon>Chordata</taxon>
        <taxon>Craniata</taxon>
        <taxon>Vertebrata</taxon>
        <taxon>Euteleostomi</taxon>
        <taxon>Actinopterygii</taxon>
        <taxon>Neopterygii</taxon>
        <taxon>Teleostei</taxon>
        <taxon>Clupei</taxon>
        <taxon>Clupeiformes</taxon>
        <taxon>Denticipitoidei</taxon>
        <taxon>Denticipitidae</taxon>
        <taxon>Denticeps</taxon>
    </lineage>
</organism>
<dbReference type="SMART" id="SM00577">
    <property type="entry name" value="CPDc"/>
    <property type="match status" value="1"/>
</dbReference>
<comment type="function">
    <text evidence="3">Probable phosphatase.</text>
</comment>
<dbReference type="InterPro" id="IPR023214">
    <property type="entry name" value="HAD_sf"/>
</dbReference>
<keyword evidence="1" id="KW-0378">Hydrolase</keyword>
<evidence type="ECO:0000256" key="4">
    <source>
        <dbReference type="ARBA" id="ARBA00038355"/>
    </source>
</evidence>
<name>A0AAY4CUZ7_9TELE</name>
<dbReference type="Ensembl" id="ENSDCDT00010046583.1">
    <property type="protein sequence ID" value="ENSDCDP00010037075.1"/>
    <property type="gene ID" value="ENSDCDG00010024145.1"/>
</dbReference>
<evidence type="ECO:0000313" key="7">
    <source>
        <dbReference type="Ensembl" id="ENSDCDP00010037075.1"/>
    </source>
</evidence>
<dbReference type="FunFam" id="3.40.50.1000:FF:000015">
    <property type="entry name" value="CTD small phosphatase-like protein 2"/>
    <property type="match status" value="1"/>
</dbReference>
<dbReference type="PANTHER" id="PTHR12210">
    <property type="entry name" value="DULLARD PROTEIN PHOSPHATASE"/>
    <property type="match status" value="1"/>
</dbReference>
<reference evidence="7" key="3">
    <citation type="submission" date="2025-09" db="UniProtKB">
        <authorList>
            <consortium name="Ensembl"/>
        </authorList>
    </citation>
    <scope>IDENTIFICATION</scope>
</reference>